<dbReference type="InterPro" id="IPR001055">
    <property type="entry name" value="Adrenodoxin-like"/>
</dbReference>
<proteinExistence type="inferred from homology"/>
<dbReference type="SUPFAM" id="SSF54292">
    <property type="entry name" value="2Fe-2S ferredoxin-like"/>
    <property type="match status" value="1"/>
</dbReference>
<evidence type="ECO:0000256" key="3">
    <source>
        <dbReference type="ARBA" id="ARBA00022723"/>
    </source>
</evidence>
<keyword evidence="10" id="KW-1185">Reference proteome</keyword>
<dbReference type="PROSITE" id="PS51085">
    <property type="entry name" value="2FE2S_FER_2"/>
    <property type="match status" value="1"/>
</dbReference>
<evidence type="ECO:0000256" key="6">
    <source>
        <dbReference type="ARBA" id="ARBA00023075"/>
    </source>
</evidence>
<comment type="caution">
    <text evidence="9">The sequence shown here is derived from an EMBL/GenBank/DDBJ whole genome shotgun (WGS) entry which is preliminary data.</text>
</comment>
<evidence type="ECO:0000259" key="8">
    <source>
        <dbReference type="PROSITE" id="PS51085"/>
    </source>
</evidence>
<dbReference type="InterPro" id="IPR012675">
    <property type="entry name" value="Beta-grasp_dom_sf"/>
</dbReference>
<keyword evidence="2" id="KW-0001">2Fe-2S</keyword>
<keyword evidence="3" id="KW-0479">Metal-binding</keyword>
<dbReference type="InterPro" id="IPR001041">
    <property type="entry name" value="2Fe-2S_ferredoxin-type"/>
</dbReference>
<dbReference type="OrthoDB" id="9799640at2"/>
<reference evidence="9 10" key="1">
    <citation type="submission" date="2019-03" db="EMBL/GenBank/DDBJ databases">
        <title>Freshwater and sediment microbial communities from various areas in North America, analyzing microbe dynamics in response to fracking.</title>
        <authorList>
            <person name="Lamendella R."/>
        </authorList>
    </citation>
    <scope>NUCLEOTIDE SEQUENCE [LARGE SCALE GENOMIC DNA]</scope>
    <source>
        <strain evidence="9 10">18_TX</strain>
    </source>
</reference>
<comment type="cofactor">
    <cofactor evidence="7">
        <name>[2Fe-2S] cluster</name>
        <dbReference type="ChEBI" id="CHEBI:190135"/>
    </cofactor>
</comment>
<dbReference type="PRINTS" id="PR00355">
    <property type="entry name" value="ADRENODOXIN"/>
</dbReference>
<name>A0A4R6PMN3_9GAMM</name>
<evidence type="ECO:0000256" key="5">
    <source>
        <dbReference type="ARBA" id="ARBA00023014"/>
    </source>
</evidence>
<dbReference type="Gene3D" id="3.10.20.30">
    <property type="match status" value="1"/>
</dbReference>
<evidence type="ECO:0000256" key="7">
    <source>
        <dbReference type="ARBA" id="ARBA00034078"/>
    </source>
</evidence>
<gene>
    <name evidence="9" type="ORF">DEU29_104202</name>
</gene>
<dbReference type="PANTHER" id="PTHR23426:SF65">
    <property type="entry name" value="FERREDOXIN-2, MITOCHONDRIAL"/>
    <property type="match status" value="1"/>
</dbReference>
<evidence type="ECO:0000313" key="9">
    <source>
        <dbReference type="EMBL" id="TDP39090.1"/>
    </source>
</evidence>
<dbReference type="PANTHER" id="PTHR23426">
    <property type="entry name" value="FERREDOXIN/ADRENODOXIN"/>
    <property type="match status" value="1"/>
</dbReference>
<accession>A0A4R6PMN3</accession>
<comment type="similarity">
    <text evidence="1">Belongs to the adrenodoxin/putidaredoxin family.</text>
</comment>
<protein>
    <submittedName>
        <fullName evidence="9">2Fe-2S ferredoxin</fullName>
    </submittedName>
</protein>
<feature type="domain" description="2Fe-2S ferredoxin-type" evidence="8">
    <location>
        <begin position="2"/>
        <end position="105"/>
    </location>
</feature>
<dbReference type="EMBL" id="SNXI01000004">
    <property type="protein sequence ID" value="TDP39090.1"/>
    <property type="molecule type" value="Genomic_DNA"/>
</dbReference>
<keyword evidence="6" id="KW-0830">Ubiquinone</keyword>
<dbReference type="GO" id="GO:0140647">
    <property type="term" value="P:P450-containing electron transport chain"/>
    <property type="evidence" value="ECO:0007669"/>
    <property type="project" value="InterPro"/>
</dbReference>
<keyword evidence="5" id="KW-0411">Iron-sulfur</keyword>
<dbReference type="RefSeq" id="WP_133539193.1">
    <property type="nucleotide sequence ID" value="NZ_SNXI01000004.1"/>
</dbReference>
<evidence type="ECO:0000256" key="2">
    <source>
        <dbReference type="ARBA" id="ARBA00022714"/>
    </source>
</evidence>
<sequence length="106" mass="11683">MPTVYFIDADGNQFEAEAEVGSNVMETAVDNFIDGIVGECGGVLSCATCHCYVDEKWLDKLEPASEQEEDMLDMAMEPKDNSRLSCQIEMTDALDGLVVHLPKSQF</sequence>
<dbReference type="AlphaFoldDB" id="A0A4R6PMN3"/>
<organism evidence="9 10">
    <name type="scientific">Idiomarina aquatica</name>
    <dbReference type="NCBI Taxonomy" id="1327752"/>
    <lineage>
        <taxon>Bacteria</taxon>
        <taxon>Pseudomonadati</taxon>
        <taxon>Pseudomonadota</taxon>
        <taxon>Gammaproteobacteria</taxon>
        <taxon>Alteromonadales</taxon>
        <taxon>Idiomarinaceae</taxon>
        <taxon>Idiomarina</taxon>
    </lineage>
</organism>
<keyword evidence="4" id="KW-0408">Iron</keyword>
<dbReference type="GO" id="GO:0051537">
    <property type="term" value="F:2 iron, 2 sulfur cluster binding"/>
    <property type="evidence" value="ECO:0007669"/>
    <property type="project" value="UniProtKB-KW"/>
</dbReference>
<evidence type="ECO:0000256" key="1">
    <source>
        <dbReference type="ARBA" id="ARBA00010914"/>
    </source>
</evidence>
<dbReference type="InterPro" id="IPR036010">
    <property type="entry name" value="2Fe-2S_ferredoxin-like_sf"/>
</dbReference>
<evidence type="ECO:0000313" key="10">
    <source>
        <dbReference type="Proteomes" id="UP000295531"/>
    </source>
</evidence>
<dbReference type="GO" id="GO:0046872">
    <property type="term" value="F:metal ion binding"/>
    <property type="evidence" value="ECO:0007669"/>
    <property type="project" value="UniProtKB-KW"/>
</dbReference>
<dbReference type="Proteomes" id="UP000295531">
    <property type="component" value="Unassembled WGS sequence"/>
</dbReference>
<evidence type="ECO:0000256" key="4">
    <source>
        <dbReference type="ARBA" id="ARBA00023004"/>
    </source>
</evidence>
<dbReference type="Pfam" id="PF00111">
    <property type="entry name" value="Fer2"/>
    <property type="match status" value="1"/>
</dbReference>
<dbReference type="GO" id="GO:0009055">
    <property type="term" value="F:electron transfer activity"/>
    <property type="evidence" value="ECO:0007669"/>
    <property type="project" value="TreeGrafter"/>
</dbReference>
<dbReference type="CDD" id="cd00207">
    <property type="entry name" value="fer2"/>
    <property type="match status" value="1"/>
</dbReference>